<feature type="non-terminal residue" evidence="2">
    <location>
        <position position="1"/>
    </location>
</feature>
<reference evidence="2" key="1">
    <citation type="journal article" date="2013" name="Environ. Microbiol.">
        <title>Microbiota from the distal guts of lean and obese adolescents exhibit partial functional redundancy besides clear differences in community structure.</title>
        <authorList>
            <person name="Ferrer M."/>
            <person name="Ruiz A."/>
            <person name="Lanza F."/>
            <person name="Haange S.B."/>
            <person name="Oberbach A."/>
            <person name="Till H."/>
            <person name="Bargiela R."/>
            <person name="Campoy C."/>
            <person name="Segura M.T."/>
            <person name="Richter M."/>
            <person name="von Bergen M."/>
            <person name="Seifert J."/>
            <person name="Suarez A."/>
        </authorList>
    </citation>
    <scope>NUCLEOTIDE SEQUENCE</scope>
</reference>
<proteinExistence type="predicted"/>
<evidence type="ECO:0000313" key="2">
    <source>
        <dbReference type="EMBL" id="EKC74274.1"/>
    </source>
</evidence>
<dbReference type="InterPro" id="IPR007484">
    <property type="entry name" value="Peptidase_M28"/>
</dbReference>
<sequence length="33" mass="3808">TVIFAFWDGEEKGLLGSRYFAMNYPDIKKVKAI</sequence>
<accession>K1U2X0</accession>
<name>K1U2X0_9ZZZZ</name>
<protein>
    <recommendedName>
        <fullName evidence="1">Peptidase M28 domain-containing protein</fullName>
    </recommendedName>
</protein>
<dbReference type="Gene3D" id="3.40.630.10">
    <property type="entry name" value="Zn peptidases"/>
    <property type="match status" value="1"/>
</dbReference>
<dbReference type="AlphaFoldDB" id="K1U2X0"/>
<feature type="domain" description="Peptidase M28" evidence="1">
    <location>
        <begin position="1"/>
        <end position="32"/>
    </location>
</feature>
<dbReference type="Pfam" id="PF04389">
    <property type="entry name" value="Peptidase_M28"/>
    <property type="match status" value="1"/>
</dbReference>
<dbReference type="SUPFAM" id="SSF53187">
    <property type="entry name" value="Zn-dependent exopeptidases"/>
    <property type="match status" value="1"/>
</dbReference>
<organism evidence="2">
    <name type="scientific">human gut metagenome</name>
    <dbReference type="NCBI Taxonomy" id="408170"/>
    <lineage>
        <taxon>unclassified sequences</taxon>
        <taxon>metagenomes</taxon>
        <taxon>organismal metagenomes</taxon>
    </lineage>
</organism>
<evidence type="ECO:0000259" key="1">
    <source>
        <dbReference type="Pfam" id="PF04389"/>
    </source>
</evidence>
<comment type="caution">
    <text evidence="2">The sequence shown here is derived from an EMBL/GenBank/DDBJ whole genome shotgun (WGS) entry which is preliminary data.</text>
</comment>
<dbReference type="EMBL" id="AJWY01003782">
    <property type="protein sequence ID" value="EKC74274.1"/>
    <property type="molecule type" value="Genomic_DNA"/>
</dbReference>
<gene>
    <name evidence="2" type="ORF">LEA_05795</name>
</gene>